<keyword evidence="3" id="KW-1185">Reference proteome</keyword>
<proteinExistence type="predicted"/>
<evidence type="ECO:0000259" key="1">
    <source>
        <dbReference type="Pfam" id="PF00651"/>
    </source>
</evidence>
<name>A0A087TUV4_STEMI</name>
<sequence>MWSRYFKLRSSGNKDKGISLMIENGPNGVYTVKVLQNVLTEHSETFRKMAQEGKFKKKKKVKLDQVTITALHKILE</sequence>
<evidence type="ECO:0000313" key="2">
    <source>
        <dbReference type="EMBL" id="KFM68893.1"/>
    </source>
</evidence>
<reference evidence="2 3" key="1">
    <citation type="submission" date="2013-11" db="EMBL/GenBank/DDBJ databases">
        <title>Genome sequencing of Stegodyphus mimosarum.</title>
        <authorList>
            <person name="Bechsgaard J."/>
        </authorList>
    </citation>
    <scope>NUCLEOTIDE SEQUENCE [LARGE SCALE GENOMIC DNA]</scope>
</reference>
<feature type="domain" description="BTB" evidence="1">
    <location>
        <begin position="31"/>
        <end position="76"/>
    </location>
</feature>
<dbReference type="Pfam" id="PF00651">
    <property type="entry name" value="BTB"/>
    <property type="match status" value="1"/>
</dbReference>
<feature type="non-terminal residue" evidence="2">
    <location>
        <position position="76"/>
    </location>
</feature>
<gene>
    <name evidence="2" type="ORF">X975_20500</name>
</gene>
<dbReference type="EMBL" id="KK116836">
    <property type="protein sequence ID" value="KFM68893.1"/>
    <property type="molecule type" value="Genomic_DNA"/>
</dbReference>
<dbReference type="InterPro" id="IPR000210">
    <property type="entry name" value="BTB/POZ_dom"/>
</dbReference>
<evidence type="ECO:0000313" key="3">
    <source>
        <dbReference type="Proteomes" id="UP000054359"/>
    </source>
</evidence>
<dbReference type="AlphaFoldDB" id="A0A087TUV4"/>
<organism evidence="2 3">
    <name type="scientific">Stegodyphus mimosarum</name>
    <name type="common">African social velvet spider</name>
    <dbReference type="NCBI Taxonomy" id="407821"/>
    <lineage>
        <taxon>Eukaryota</taxon>
        <taxon>Metazoa</taxon>
        <taxon>Ecdysozoa</taxon>
        <taxon>Arthropoda</taxon>
        <taxon>Chelicerata</taxon>
        <taxon>Arachnida</taxon>
        <taxon>Araneae</taxon>
        <taxon>Araneomorphae</taxon>
        <taxon>Entelegynae</taxon>
        <taxon>Eresoidea</taxon>
        <taxon>Eresidae</taxon>
        <taxon>Stegodyphus</taxon>
    </lineage>
</organism>
<accession>A0A087TUV4</accession>
<protein>
    <recommendedName>
        <fullName evidence="1">BTB domain-containing protein</fullName>
    </recommendedName>
</protein>
<dbReference type="Proteomes" id="UP000054359">
    <property type="component" value="Unassembled WGS sequence"/>
</dbReference>